<keyword evidence="3" id="KW-1185">Reference proteome</keyword>
<reference evidence="2 3" key="1">
    <citation type="journal article" date="2014" name="PLoS Genet.">
        <title>Phylogenetically driven sequencing of extremely halophilic archaea reveals strategies for static and dynamic osmo-response.</title>
        <authorList>
            <person name="Becker E.A."/>
            <person name="Seitzer P.M."/>
            <person name="Tritt A."/>
            <person name="Larsen D."/>
            <person name="Krusor M."/>
            <person name="Yao A.I."/>
            <person name="Wu D."/>
            <person name="Madern D."/>
            <person name="Eisen J.A."/>
            <person name="Darling A.E."/>
            <person name="Facciotti M.T."/>
        </authorList>
    </citation>
    <scope>NUCLEOTIDE SEQUENCE [LARGE SCALE GENOMIC DNA]</scope>
    <source>
        <strain evidence="2 3">ATCC BAA-1512</strain>
    </source>
</reference>
<gene>
    <name evidence="2" type="ORF">C440_05365</name>
</gene>
<comment type="caution">
    <text evidence="2">The sequence shown here is derived from an EMBL/GenBank/DDBJ whole genome shotgun (WGS) entry which is preliminary data.</text>
</comment>
<proteinExistence type="predicted"/>
<dbReference type="AlphaFoldDB" id="M0IJ87"/>
<name>M0IJ87_9EURY</name>
<feature type="transmembrane region" description="Helical" evidence="1">
    <location>
        <begin position="12"/>
        <end position="35"/>
    </location>
</feature>
<keyword evidence="1" id="KW-0472">Membrane</keyword>
<dbReference type="Proteomes" id="UP000011550">
    <property type="component" value="Unassembled WGS sequence"/>
</dbReference>
<sequence length="66" mass="6511">MDVAREVVSRTLASVGIEGVSVVGLLVLPVVVSYVHKASKAGSLVAGAASTAAHDAKVIALTLAAL</sequence>
<organism evidence="2 3">
    <name type="scientific">Haloferax mucosum ATCC BAA-1512</name>
    <dbReference type="NCBI Taxonomy" id="662479"/>
    <lineage>
        <taxon>Archaea</taxon>
        <taxon>Methanobacteriati</taxon>
        <taxon>Methanobacteriota</taxon>
        <taxon>Stenosarchaea group</taxon>
        <taxon>Halobacteria</taxon>
        <taxon>Halobacteriales</taxon>
        <taxon>Haloferacaceae</taxon>
        <taxon>Haloferax</taxon>
    </lineage>
</organism>
<evidence type="ECO:0000256" key="1">
    <source>
        <dbReference type="SAM" id="Phobius"/>
    </source>
</evidence>
<keyword evidence="1" id="KW-1133">Transmembrane helix</keyword>
<accession>M0IJ87</accession>
<evidence type="ECO:0000313" key="2">
    <source>
        <dbReference type="EMBL" id="ELZ96092.1"/>
    </source>
</evidence>
<protein>
    <submittedName>
        <fullName evidence="2">Uncharacterized protein</fullName>
    </submittedName>
</protein>
<evidence type="ECO:0000313" key="3">
    <source>
        <dbReference type="Proteomes" id="UP000011550"/>
    </source>
</evidence>
<keyword evidence="1" id="KW-0812">Transmembrane</keyword>
<dbReference type="PATRIC" id="fig|662479.7.peg.1096"/>
<dbReference type="EMBL" id="AOLN01000008">
    <property type="protein sequence ID" value="ELZ96092.1"/>
    <property type="molecule type" value="Genomic_DNA"/>
</dbReference>
<dbReference type="RefSeq" id="WP_008318977.1">
    <property type="nucleotide sequence ID" value="NZ_AOLN01000008.1"/>
</dbReference>